<feature type="compositionally biased region" description="Low complexity" evidence="1">
    <location>
        <begin position="455"/>
        <end position="469"/>
    </location>
</feature>
<organism evidence="2 3">
    <name type="scientific">Collybiopsis confluens</name>
    <dbReference type="NCBI Taxonomy" id="2823264"/>
    <lineage>
        <taxon>Eukaryota</taxon>
        <taxon>Fungi</taxon>
        <taxon>Dikarya</taxon>
        <taxon>Basidiomycota</taxon>
        <taxon>Agaricomycotina</taxon>
        <taxon>Agaricomycetes</taxon>
        <taxon>Agaricomycetidae</taxon>
        <taxon>Agaricales</taxon>
        <taxon>Marasmiineae</taxon>
        <taxon>Omphalotaceae</taxon>
        <taxon>Collybiopsis</taxon>
    </lineage>
</organism>
<evidence type="ECO:0000256" key="1">
    <source>
        <dbReference type="SAM" id="MobiDB-lite"/>
    </source>
</evidence>
<protein>
    <submittedName>
        <fullName evidence="2">Uncharacterized protein</fullName>
    </submittedName>
</protein>
<feature type="compositionally biased region" description="Pro residues" evidence="1">
    <location>
        <begin position="358"/>
        <end position="367"/>
    </location>
</feature>
<accession>A0A8H5HH96</accession>
<dbReference type="AlphaFoldDB" id="A0A8H5HH96"/>
<dbReference type="Proteomes" id="UP000518752">
    <property type="component" value="Unassembled WGS sequence"/>
</dbReference>
<feature type="compositionally biased region" description="Basic and acidic residues" evidence="1">
    <location>
        <begin position="571"/>
        <end position="582"/>
    </location>
</feature>
<keyword evidence="3" id="KW-1185">Reference proteome</keyword>
<dbReference type="EMBL" id="JAACJN010000047">
    <property type="protein sequence ID" value="KAF5383491.1"/>
    <property type="molecule type" value="Genomic_DNA"/>
</dbReference>
<comment type="caution">
    <text evidence="2">The sequence shown here is derived from an EMBL/GenBank/DDBJ whole genome shotgun (WGS) entry which is preliminary data.</text>
</comment>
<dbReference type="OrthoDB" id="3270497at2759"/>
<name>A0A8H5HH96_9AGAR</name>
<sequence length="632" mass="69637">MRENLSPSSTESSRQSRASVLPSAVLPYLRRLDTAATTDPLPPVSKPALLVFSLSNHSFLDSQVKDDRSRLPLYSITTRRTHTQIIRSDPLNGDTKTAEIQWPVLDPSKGKGKELDGVTIQVRGGRRKPASTFLRPSSILSAPRKFKIPGYSHSLKWKAVGSSYWCIAASAKGPIAILEPAVDSYPTTLKVFETLHDKYDVRPMMVHQSVSVLLLDYLLLSALLLITDIQEWMVVQRYQEDHLKSTLTSDVAGPEDFAPKSAPPASTSASALQWRKIIYGDPIYPKRQSSASTASHHNFPTQASRMAKILNGDPIYPTLRRPSSSSTDLSFSSDSESEEEEEEEEEEERAEADDAAARPPPTPPRAPSPSAESVLYPLTTASAPSHTYLDPSFYNEYGVPPVPPLPAEYALSNGLSSPRPPTASGPRPTSASGPRRARELPRPPAQNSLSHRSRSSPPRSIPMSAPSSPVDTRAYSPDRRRPSIDSMLSRSGSMRTLPRPPPTPIEASSSHPPLRHSQSSSRPLNGRTREKRSSQYAQRTLPPTPTAVSNPDWMAALRIRKRSHIELARWYNDLHEPANRPPDDDDNRESTYEALDCPPPPYHSLEFSAGTSLSDSPSPPPIGQRDLQEILH</sequence>
<feature type="region of interest" description="Disordered" evidence="1">
    <location>
        <begin position="313"/>
        <end position="552"/>
    </location>
</feature>
<evidence type="ECO:0000313" key="2">
    <source>
        <dbReference type="EMBL" id="KAF5383491.1"/>
    </source>
</evidence>
<gene>
    <name evidence="2" type="ORF">D9757_006093</name>
</gene>
<evidence type="ECO:0000313" key="3">
    <source>
        <dbReference type="Proteomes" id="UP000518752"/>
    </source>
</evidence>
<feature type="compositionally biased region" description="Low complexity" evidence="1">
    <location>
        <begin position="317"/>
        <end position="334"/>
    </location>
</feature>
<feature type="compositionally biased region" description="Polar residues" evidence="1">
    <location>
        <begin position="506"/>
        <end position="523"/>
    </location>
</feature>
<reference evidence="2 3" key="1">
    <citation type="journal article" date="2020" name="ISME J.">
        <title>Uncovering the hidden diversity of litter-decomposition mechanisms in mushroom-forming fungi.</title>
        <authorList>
            <person name="Floudas D."/>
            <person name="Bentzer J."/>
            <person name="Ahren D."/>
            <person name="Johansson T."/>
            <person name="Persson P."/>
            <person name="Tunlid A."/>
        </authorList>
    </citation>
    <scope>NUCLEOTIDE SEQUENCE [LARGE SCALE GENOMIC DNA]</scope>
    <source>
        <strain evidence="2 3">CBS 406.79</strain>
    </source>
</reference>
<feature type="compositionally biased region" description="Acidic residues" evidence="1">
    <location>
        <begin position="335"/>
        <end position="354"/>
    </location>
</feature>
<proteinExistence type="predicted"/>
<feature type="region of interest" description="Disordered" evidence="1">
    <location>
        <begin position="571"/>
        <end position="632"/>
    </location>
</feature>